<accession>A0A975XTL4</accession>
<dbReference type="Proteomes" id="UP000683428">
    <property type="component" value="Chromosome"/>
</dbReference>
<gene>
    <name evidence="3" type="ORF">Azoinq_08175</name>
</gene>
<proteinExistence type="predicted"/>
<organism evidence="3 4">
    <name type="scientific">Azospira inquinata</name>
    <dbReference type="NCBI Taxonomy" id="2785627"/>
    <lineage>
        <taxon>Bacteria</taxon>
        <taxon>Pseudomonadati</taxon>
        <taxon>Pseudomonadota</taxon>
        <taxon>Betaproteobacteria</taxon>
        <taxon>Rhodocyclales</taxon>
        <taxon>Rhodocyclaceae</taxon>
        <taxon>Azospira</taxon>
    </lineage>
</organism>
<dbReference type="InterPro" id="IPR021796">
    <property type="entry name" value="Tll0287-like_dom"/>
</dbReference>
<keyword evidence="4" id="KW-1185">Reference proteome</keyword>
<evidence type="ECO:0000259" key="2">
    <source>
        <dbReference type="Pfam" id="PF11845"/>
    </source>
</evidence>
<feature type="signal peptide" evidence="1">
    <location>
        <begin position="1"/>
        <end position="19"/>
    </location>
</feature>
<dbReference type="RefSeq" id="WP_216130155.1">
    <property type="nucleotide sequence ID" value="NZ_CP064782.1"/>
</dbReference>
<feature type="chain" id="PRO_5037861811" evidence="1">
    <location>
        <begin position="20"/>
        <end position="197"/>
    </location>
</feature>
<protein>
    <submittedName>
        <fullName evidence="3">DUF3365 domain-containing protein</fullName>
    </submittedName>
</protein>
<dbReference type="KEGG" id="aiq:Azoinq_08175"/>
<dbReference type="AlphaFoldDB" id="A0A975XTL4"/>
<feature type="domain" description="Tll0287-like" evidence="2">
    <location>
        <begin position="65"/>
        <end position="193"/>
    </location>
</feature>
<name>A0A975XTL4_9RHOO</name>
<dbReference type="EMBL" id="CP064782">
    <property type="protein sequence ID" value="QWT47854.1"/>
    <property type="molecule type" value="Genomic_DNA"/>
</dbReference>
<evidence type="ECO:0000256" key="1">
    <source>
        <dbReference type="SAM" id="SignalP"/>
    </source>
</evidence>
<sequence length="197" mass="21127">MSRLFAAALASALAFPVLAAGPQQAPDLAALLQDTRAKALPILPQVVAAMQTAVKEKGVEGAIPECREKTPRLLQSLRERTGWQIQRVSLKARNVGTGTPDAWEARQLADFDIKVANGAKAEQLESSEIVTGPDGKRYFRYMKALPVGEVCLKCHGPAETLPAGLKTALATNYPADRATGYRLGEVRGALSVRRLVP</sequence>
<evidence type="ECO:0000313" key="4">
    <source>
        <dbReference type="Proteomes" id="UP000683428"/>
    </source>
</evidence>
<keyword evidence="1" id="KW-0732">Signal</keyword>
<reference evidence="3" key="1">
    <citation type="submission" date="2020-11" db="EMBL/GenBank/DDBJ databases">
        <title>Azospira inquinata sp. nov.</title>
        <authorList>
            <person name="Moe W.M."/>
            <person name="Mikes M.C."/>
        </authorList>
    </citation>
    <scope>NUCLEOTIDE SEQUENCE</scope>
    <source>
        <strain evidence="3">Azo-3</strain>
    </source>
</reference>
<evidence type="ECO:0000313" key="3">
    <source>
        <dbReference type="EMBL" id="QWT47854.1"/>
    </source>
</evidence>
<dbReference type="Pfam" id="PF11845">
    <property type="entry name" value="Tll0287-like"/>
    <property type="match status" value="1"/>
</dbReference>